<dbReference type="Pfam" id="PF07714">
    <property type="entry name" value="PK_Tyr_Ser-Thr"/>
    <property type="match status" value="1"/>
</dbReference>
<organism evidence="2 3">
    <name type="scientific">Ceratodon purpureus</name>
    <name type="common">Fire moss</name>
    <name type="synonym">Dicranum purpureum</name>
    <dbReference type="NCBI Taxonomy" id="3225"/>
    <lineage>
        <taxon>Eukaryota</taxon>
        <taxon>Viridiplantae</taxon>
        <taxon>Streptophyta</taxon>
        <taxon>Embryophyta</taxon>
        <taxon>Bryophyta</taxon>
        <taxon>Bryophytina</taxon>
        <taxon>Bryopsida</taxon>
        <taxon>Dicranidae</taxon>
        <taxon>Pseudoditrichales</taxon>
        <taxon>Ditrichaceae</taxon>
        <taxon>Ceratodon</taxon>
    </lineage>
</organism>
<dbReference type="InterPro" id="IPR008271">
    <property type="entry name" value="Ser/Thr_kinase_AS"/>
</dbReference>
<dbReference type="CDD" id="cd13999">
    <property type="entry name" value="STKc_MAP3K-like"/>
    <property type="match status" value="1"/>
</dbReference>
<gene>
    <name evidence="2" type="ORF">KC19_3G255700</name>
</gene>
<evidence type="ECO:0000313" key="2">
    <source>
        <dbReference type="EMBL" id="KAG0585073.1"/>
    </source>
</evidence>
<dbReference type="SMART" id="SM00220">
    <property type="entry name" value="S_TKc"/>
    <property type="match status" value="1"/>
</dbReference>
<dbReference type="Gene3D" id="1.10.510.10">
    <property type="entry name" value="Transferase(Phosphotransferase) domain 1"/>
    <property type="match status" value="1"/>
</dbReference>
<feature type="non-terminal residue" evidence="2">
    <location>
        <position position="376"/>
    </location>
</feature>
<keyword evidence="3" id="KW-1185">Reference proteome</keyword>
<dbReference type="GO" id="GO:0004674">
    <property type="term" value="F:protein serine/threonine kinase activity"/>
    <property type="evidence" value="ECO:0007669"/>
    <property type="project" value="TreeGrafter"/>
</dbReference>
<proteinExistence type="predicted"/>
<evidence type="ECO:0000259" key="1">
    <source>
        <dbReference type="PROSITE" id="PS50011"/>
    </source>
</evidence>
<dbReference type="PANTHER" id="PTHR44329:SF260">
    <property type="entry name" value="PROTEIN KINASE DOMAIN-CONTAINING PROTEIN"/>
    <property type="match status" value="1"/>
</dbReference>
<dbReference type="AlphaFoldDB" id="A0A8T0IRQ5"/>
<dbReference type="Proteomes" id="UP000822688">
    <property type="component" value="Chromosome 3"/>
</dbReference>
<name>A0A8T0IRQ5_CERPU</name>
<dbReference type="InterPro" id="IPR001245">
    <property type="entry name" value="Ser-Thr/Tyr_kinase_cat_dom"/>
</dbReference>
<sequence length="376" mass="41982">MEYQLAAFLLHRLESRVTPACMPARGLQRITSGDSGDLPEFESQSAGSLKTFGSLKQMGILGKGSAATIYKAKWLGGKVAMKTFYGEPGNSSFKQEVSILSGLSHPYILPLLWWSMDKRKCSIIMERMDGDLHTLMQERLEGRGDGESPFHILEAVDIILQVGGGMLYLHDKKIVHRDLKSINILVKHDRKRNLGIEHVQVKVADFGLSKTKEKSVTYSNQTFNLGTPRWMAPEMIKSLDASKEADDETLVVKFPFKCDVHSFGMVCYEILTGDVPFSSTTNLADVRKTVLNGGRPKLPEECPTLLKTLIERCWNQDASKRPSFADICAELRHFKCLLLMSTLYSVPLPNDVDAPEHENASCSNRDIGIFQENVAL</sequence>
<dbReference type="PROSITE" id="PS00108">
    <property type="entry name" value="PROTEIN_KINASE_ST"/>
    <property type="match status" value="1"/>
</dbReference>
<accession>A0A8T0IRQ5</accession>
<dbReference type="PANTHER" id="PTHR44329">
    <property type="entry name" value="SERINE/THREONINE-PROTEIN KINASE TNNI3K-RELATED"/>
    <property type="match status" value="1"/>
</dbReference>
<dbReference type="EMBL" id="CM026423">
    <property type="protein sequence ID" value="KAG0585073.1"/>
    <property type="molecule type" value="Genomic_DNA"/>
</dbReference>
<reference evidence="2" key="1">
    <citation type="submission" date="2020-06" db="EMBL/GenBank/DDBJ databases">
        <title>WGS assembly of Ceratodon purpureus strain R40.</title>
        <authorList>
            <person name="Carey S.B."/>
            <person name="Jenkins J."/>
            <person name="Shu S."/>
            <person name="Lovell J.T."/>
            <person name="Sreedasyam A."/>
            <person name="Maumus F."/>
            <person name="Tiley G.P."/>
            <person name="Fernandez-Pozo N."/>
            <person name="Barry K."/>
            <person name="Chen C."/>
            <person name="Wang M."/>
            <person name="Lipzen A."/>
            <person name="Daum C."/>
            <person name="Saski C.A."/>
            <person name="Payton A.C."/>
            <person name="Mcbreen J.C."/>
            <person name="Conrad R.E."/>
            <person name="Kollar L.M."/>
            <person name="Olsson S."/>
            <person name="Huttunen S."/>
            <person name="Landis J.B."/>
            <person name="Wickett N.J."/>
            <person name="Johnson M.G."/>
            <person name="Rensing S.A."/>
            <person name="Grimwood J."/>
            <person name="Schmutz J."/>
            <person name="Mcdaniel S.F."/>
        </authorList>
    </citation>
    <scope>NUCLEOTIDE SEQUENCE</scope>
    <source>
        <strain evidence="2">R40</strain>
    </source>
</reference>
<dbReference type="InterPro" id="IPR011009">
    <property type="entry name" value="Kinase-like_dom_sf"/>
</dbReference>
<dbReference type="SUPFAM" id="SSF56112">
    <property type="entry name" value="Protein kinase-like (PK-like)"/>
    <property type="match status" value="1"/>
</dbReference>
<dbReference type="InterPro" id="IPR051681">
    <property type="entry name" value="Ser/Thr_Kinases-Pseudokinases"/>
</dbReference>
<comment type="caution">
    <text evidence="2">The sequence shown here is derived from an EMBL/GenBank/DDBJ whole genome shotgun (WGS) entry which is preliminary data.</text>
</comment>
<protein>
    <recommendedName>
        <fullName evidence="1">Protein kinase domain-containing protein</fullName>
    </recommendedName>
</protein>
<dbReference type="GO" id="GO:0005524">
    <property type="term" value="F:ATP binding"/>
    <property type="evidence" value="ECO:0007669"/>
    <property type="project" value="InterPro"/>
</dbReference>
<evidence type="ECO:0000313" key="3">
    <source>
        <dbReference type="Proteomes" id="UP000822688"/>
    </source>
</evidence>
<feature type="domain" description="Protein kinase" evidence="1">
    <location>
        <begin position="55"/>
        <end position="334"/>
    </location>
</feature>
<dbReference type="InterPro" id="IPR000719">
    <property type="entry name" value="Prot_kinase_dom"/>
</dbReference>
<dbReference type="PROSITE" id="PS50011">
    <property type="entry name" value="PROTEIN_KINASE_DOM"/>
    <property type="match status" value="1"/>
</dbReference>